<dbReference type="GO" id="GO:0016757">
    <property type="term" value="F:glycosyltransferase activity"/>
    <property type="evidence" value="ECO:0007669"/>
    <property type="project" value="UniProtKB-KW"/>
</dbReference>
<keyword evidence="8 9" id="KW-0961">Cell wall biogenesis/degradation</keyword>
<name>A0A3P3DIX8_9RHOB</name>
<dbReference type="OrthoDB" id="9795305at2"/>
<evidence type="ECO:0000256" key="8">
    <source>
        <dbReference type="ARBA" id="ARBA00023316"/>
    </source>
</evidence>
<dbReference type="GO" id="GO:0071972">
    <property type="term" value="F:peptidoglycan L,D-transpeptidase activity"/>
    <property type="evidence" value="ECO:0007669"/>
    <property type="project" value="TreeGrafter"/>
</dbReference>
<comment type="similarity">
    <text evidence="2">Belongs to the YkuD family.</text>
</comment>
<dbReference type="GO" id="GO:0018104">
    <property type="term" value="P:peptidoglycan-protein cross-linking"/>
    <property type="evidence" value="ECO:0007669"/>
    <property type="project" value="TreeGrafter"/>
</dbReference>
<feature type="active site" description="Proton donor/acceptor" evidence="9">
    <location>
        <position position="175"/>
    </location>
</feature>
<dbReference type="FunFam" id="2.40.440.10:FF:000002">
    <property type="entry name" value="L,D-transpeptidase ErfK/SrfK"/>
    <property type="match status" value="1"/>
</dbReference>
<proteinExistence type="inferred from homology"/>
<dbReference type="SUPFAM" id="SSF141523">
    <property type="entry name" value="L,D-transpeptidase catalytic domain-like"/>
    <property type="match status" value="1"/>
</dbReference>
<keyword evidence="5" id="KW-0378">Hydrolase</keyword>
<evidence type="ECO:0000256" key="2">
    <source>
        <dbReference type="ARBA" id="ARBA00005992"/>
    </source>
</evidence>
<dbReference type="Gene3D" id="2.40.440.10">
    <property type="entry name" value="L,D-transpeptidase catalytic domain-like"/>
    <property type="match status" value="1"/>
</dbReference>
<feature type="domain" description="L,D-TPase catalytic" evidence="11">
    <location>
        <begin position="79"/>
        <end position="215"/>
    </location>
</feature>
<evidence type="ECO:0000256" key="1">
    <source>
        <dbReference type="ARBA" id="ARBA00004752"/>
    </source>
</evidence>
<evidence type="ECO:0000259" key="11">
    <source>
        <dbReference type="PROSITE" id="PS52029"/>
    </source>
</evidence>
<evidence type="ECO:0000256" key="4">
    <source>
        <dbReference type="ARBA" id="ARBA00022679"/>
    </source>
</evidence>
<dbReference type="GO" id="GO:0071555">
    <property type="term" value="P:cell wall organization"/>
    <property type="evidence" value="ECO:0007669"/>
    <property type="project" value="UniProtKB-UniRule"/>
</dbReference>
<gene>
    <name evidence="12" type="ORF">EG244_12745</name>
</gene>
<keyword evidence="10" id="KW-0732">Signal</keyword>
<dbReference type="GO" id="GO:0005576">
    <property type="term" value="C:extracellular region"/>
    <property type="evidence" value="ECO:0007669"/>
    <property type="project" value="TreeGrafter"/>
</dbReference>
<dbReference type="RefSeq" id="WP_124965376.1">
    <property type="nucleotide sequence ID" value="NZ_RRAZ01000017.1"/>
</dbReference>
<dbReference type="CDD" id="cd16913">
    <property type="entry name" value="YkuD_like"/>
    <property type="match status" value="1"/>
</dbReference>
<dbReference type="GO" id="GO:0008360">
    <property type="term" value="P:regulation of cell shape"/>
    <property type="evidence" value="ECO:0007669"/>
    <property type="project" value="UniProtKB-UniRule"/>
</dbReference>
<comment type="pathway">
    <text evidence="1 9">Cell wall biogenesis; peptidoglycan biosynthesis.</text>
</comment>
<evidence type="ECO:0000256" key="3">
    <source>
        <dbReference type="ARBA" id="ARBA00022676"/>
    </source>
</evidence>
<evidence type="ECO:0000256" key="6">
    <source>
        <dbReference type="ARBA" id="ARBA00022960"/>
    </source>
</evidence>
<dbReference type="EMBL" id="RRAZ01000017">
    <property type="protein sequence ID" value="RRH73542.1"/>
    <property type="molecule type" value="Genomic_DNA"/>
</dbReference>
<sequence length="215" mass="23802">MRKLFLTAALLALAACTWDADKGQFVPKPPPPIAEELQPVDWSAREDGGFKIPALDPAKVPVEYQRTLVPNPLPEEAPGTILVDTTTRHLYLIQDERSALRYGIGIGKDGFGWKGETVVNHKARWPKWTPPPEMIKRTPSLERWKDGQPGGLSNPLGARAIYLYKDGYDTGFRIHGTPDWRSIGGNASAGCFRMIQQDVIDLHARVSPGAKVIVR</sequence>
<keyword evidence="4" id="KW-0808">Transferase</keyword>
<protein>
    <submittedName>
        <fullName evidence="12">L,D-transpeptidase</fullName>
    </submittedName>
</protein>
<keyword evidence="6 9" id="KW-0133">Cell shape</keyword>
<evidence type="ECO:0000256" key="5">
    <source>
        <dbReference type="ARBA" id="ARBA00022801"/>
    </source>
</evidence>
<evidence type="ECO:0000256" key="10">
    <source>
        <dbReference type="SAM" id="SignalP"/>
    </source>
</evidence>
<keyword evidence="3" id="KW-0328">Glycosyltransferase</keyword>
<dbReference type="InterPro" id="IPR038063">
    <property type="entry name" value="Transpep_catalytic_dom"/>
</dbReference>
<accession>A0A3P3DIX8</accession>
<dbReference type="InterPro" id="IPR005490">
    <property type="entry name" value="LD_TPept_cat_dom"/>
</dbReference>
<feature type="active site" description="Nucleophile" evidence="9">
    <location>
        <position position="191"/>
    </location>
</feature>
<dbReference type="PANTHER" id="PTHR30582">
    <property type="entry name" value="L,D-TRANSPEPTIDASE"/>
    <property type="match status" value="1"/>
</dbReference>
<evidence type="ECO:0000313" key="13">
    <source>
        <dbReference type="Proteomes" id="UP000282125"/>
    </source>
</evidence>
<dbReference type="Pfam" id="PF03734">
    <property type="entry name" value="YkuD"/>
    <property type="match status" value="1"/>
</dbReference>
<dbReference type="UniPathway" id="UPA00219"/>
<dbReference type="PANTHER" id="PTHR30582:SF24">
    <property type="entry name" value="L,D-TRANSPEPTIDASE ERFK_SRFK-RELATED"/>
    <property type="match status" value="1"/>
</dbReference>
<evidence type="ECO:0000313" key="12">
    <source>
        <dbReference type="EMBL" id="RRH73542.1"/>
    </source>
</evidence>
<reference evidence="12 13" key="1">
    <citation type="submission" date="2018-11" db="EMBL/GenBank/DDBJ databases">
        <title>Gemmobacter sp. nov., YIM 102744-1 draft genome.</title>
        <authorList>
            <person name="Li G."/>
            <person name="Jiang Y."/>
        </authorList>
    </citation>
    <scope>NUCLEOTIDE SEQUENCE [LARGE SCALE GENOMIC DNA]</scope>
    <source>
        <strain evidence="12 13">YIM 102744-1</strain>
    </source>
</reference>
<keyword evidence="7 9" id="KW-0573">Peptidoglycan synthesis</keyword>
<dbReference type="Proteomes" id="UP000282125">
    <property type="component" value="Unassembled WGS sequence"/>
</dbReference>
<dbReference type="PROSITE" id="PS51257">
    <property type="entry name" value="PROKAR_LIPOPROTEIN"/>
    <property type="match status" value="1"/>
</dbReference>
<keyword evidence="13" id="KW-1185">Reference proteome</keyword>
<evidence type="ECO:0000256" key="9">
    <source>
        <dbReference type="PROSITE-ProRule" id="PRU01373"/>
    </source>
</evidence>
<organism evidence="12 13">
    <name type="scientific">Falsigemmobacter faecalis</name>
    <dbReference type="NCBI Taxonomy" id="2488730"/>
    <lineage>
        <taxon>Bacteria</taxon>
        <taxon>Pseudomonadati</taxon>
        <taxon>Pseudomonadota</taxon>
        <taxon>Alphaproteobacteria</taxon>
        <taxon>Rhodobacterales</taxon>
        <taxon>Paracoccaceae</taxon>
        <taxon>Falsigemmobacter</taxon>
    </lineage>
</organism>
<dbReference type="PROSITE" id="PS52029">
    <property type="entry name" value="LD_TPASE"/>
    <property type="match status" value="1"/>
</dbReference>
<feature type="signal peptide" evidence="10">
    <location>
        <begin position="1"/>
        <end position="19"/>
    </location>
</feature>
<evidence type="ECO:0000256" key="7">
    <source>
        <dbReference type="ARBA" id="ARBA00022984"/>
    </source>
</evidence>
<dbReference type="InterPro" id="IPR050979">
    <property type="entry name" value="LD-transpeptidase"/>
</dbReference>
<feature type="chain" id="PRO_5018253854" evidence="10">
    <location>
        <begin position="20"/>
        <end position="215"/>
    </location>
</feature>
<comment type="caution">
    <text evidence="12">The sequence shown here is derived from an EMBL/GenBank/DDBJ whole genome shotgun (WGS) entry which is preliminary data.</text>
</comment>
<dbReference type="AlphaFoldDB" id="A0A3P3DIX8"/>